<accession>A0A8S9KFU2</accession>
<sequence length="55" mass="6364">MGHGRSRTFQSSYFCLLQRCCWRSSSGLQHQQTENNFRALVDGLMSCIHTLTRTL</sequence>
<gene>
    <name evidence="1" type="ORF">F2Q70_00044098</name>
</gene>
<dbReference type="EMBL" id="QGKY02000164">
    <property type="protein sequence ID" value="KAF2592701.1"/>
    <property type="molecule type" value="Genomic_DNA"/>
</dbReference>
<protein>
    <submittedName>
        <fullName evidence="1">Uncharacterized protein</fullName>
    </submittedName>
</protein>
<dbReference type="AlphaFoldDB" id="A0A8S9KFU2"/>
<comment type="caution">
    <text evidence="1">The sequence shown here is derived from an EMBL/GenBank/DDBJ whole genome shotgun (WGS) entry which is preliminary data.</text>
</comment>
<reference evidence="1" key="1">
    <citation type="submission" date="2019-12" db="EMBL/GenBank/DDBJ databases">
        <title>Genome sequencing and annotation of Brassica cretica.</title>
        <authorList>
            <person name="Studholme D.J."/>
            <person name="Sarris P.F."/>
        </authorList>
    </citation>
    <scope>NUCLEOTIDE SEQUENCE</scope>
    <source>
        <strain evidence="1">PFS-102/07</strain>
        <tissue evidence="1">Leaf</tissue>
    </source>
</reference>
<evidence type="ECO:0000313" key="1">
    <source>
        <dbReference type="EMBL" id="KAF2592701.1"/>
    </source>
</evidence>
<name>A0A8S9KFU2_BRACR</name>
<organism evidence="1">
    <name type="scientific">Brassica cretica</name>
    <name type="common">Mustard</name>
    <dbReference type="NCBI Taxonomy" id="69181"/>
    <lineage>
        <taxon>Eukaryota</taxon>
        <taxon>Viridiplantae</taxon>
        <taxon>Streptophyta</taxon>
        <taxon>Embryophyta</taxon>
        <taxon>Tracheophyta</taxon>
        <taxon>Spermatophyta</taxon>
        <taxon>Magnoliopsida</taxon>
        <taxon>eudicotyledons</taxon>
        <taxon>Gunneridae</taxon>
        <taxon>Pentapetalae</taxon>
        <taxon>rosids</taxon>
        <taxon>malvids</taxon>
        <taxon>Brassicales</taxon>
        <taxon>Brassicaceae</taxon>
        <taxon>Brassiceae</taxon>
        <taxon>Brassica</taxon>
    </lineage>
</organism>
<proteinExistence type="predicted"/>